<evidence type="ECO:0000256" key="1">
    <source>
        <dbReference type="ARBA" id="ARBA00004651"/>
    </source>
</evidence>
<evidence type="ECO:0000256" key="6">
    <source>
        <dbReference type="ARBA" id="ARBA00022989"/>
    </source>
</evidence>
<protein>
    <submittedName>
        <fullName evidence="10">Alanine:cation symporter family protein</fullName>
    </submittedName>
</protein>
<proteinExistence type="inferred from homology"/>
<keyword evidence="6 8" id="KW-1133">Transmembrane helix</keyword>
<dbReference type="Proteomes" id="UP000280344">
    <property type="component" value="Chromosome"/>
</dbReference>
<feature type="transmembrane region" description="Helical" evidence="8">
    <location>
        <begin position="155"/>
        <end position="175"/>
    </location>
</feature>
<feature type="transmembrane region" description="Helical" evidence="8">
    <location>
        <begin position="190"/>
        <end position="208"/>
    </location>
</feature>
<keyword evidence="4 8" id="KW-1003">Cell membrane</keyword>
<keyword evidence="11" id="KW-1185">Reference proteome</keyword>
<name>A0A3S9PVV9_9ACTO</name>
<feature type="transmembrane region" description="Helical" evidence="8">
    <location>
        <begin position="360"/>
        <end position="383"/>
    </location>
</feature>
<feature type="transmembrane region" description="Helical" evidence="8">
    <location>
        <begin position="220"/>
        <end position="239"/>
    </location>
</feature>
<keyword evidence="3 8" id="KW-0813">Transport</keyword>
<dbReference type="AlphaFoldDB" id="A0A3S9PVV9"/>
<dbReference type="PANTHER" id="PTHR30330:SF1">
    <property type="entry name" value="AMINO-ACID CARRIER PROTEIN ALST"/>
    <property type="match status" value="1"/>
</dbReference>
<dbReference type="GO" id="GO:0005886">
    <property type="term" value="C:plasma membrane"/>
    <property type="evidence" value="ECO:0007669"/>
    <property type="project" value="UniProtKB-SubCell"/>
</dbReference>
<dbReference type="EMBL" id="CP034593">
    <property type="protein sequence ID" value="AZQ76501.1"/>
    <property type="molecule type" value="Genomic_DNA"/>
</dbReference>
<keyword evidence="7 8" id="KW-0472">Membrane</keyword>
<dbReference type="Gene3D" id="1.20.1740.10">
    <property type="entry name" value="Amino acid/polyamine transporter I"/>
    <property type="match status" value="1"/>
</dbReference>
<keyword evidence="5 8" id="KW-0812">Transmembrane</keyword>
<gene>
    <name evidence="10" type="ORF">EJ997_03240</name>
</gene>
<dbReference type="Pfam" id="PF01235">
    <property type="entry name" value="Na_Ala_symp"/>
    <property type="match status" value="1"/>
</dbReference>
<organism evidence="10 11">
    <name type="scientific">Flaviflexus ciconiae</name>
    <dbReference type="NCBI Taxonomy" id="2496867"/>
    <lineage>
        <taxon>Bacteria</taxon>
        <taxon>Bacillati</taxon>
        <taxon>Actinomycetota</taxon>
        <taxon>Actinomycetes</taxon>
        <taxon>Actinomycetales</taxon>
        <taxon>Actinomycetaceae</taxon>
        <taxon>Flaviflexus</taxon>
    </lineage>
</organism>
<reference evidence="10 11" key="1">
    <citation type="submission" date="2018-12" db="EMBL/GenBank/DDBJ databases">
        <title>Complete genome sequence of Flaviflexus sp. H23T48.</title>
        <authorList>
            <person name="Bae J.-W."/>
            <person name="Lee J.-Y."/>
        </authorList>
    </citation>
    <scope>NUCLEOTIDE SEQUENCE [LARGE SCALE GENOMIC DNA]</scope>
    <source>
        <strain evidence="10 11">H23T48</strain>
    </source>
</reference>
<dbReference type="PROSITE" id="PS00873">
    <property type="entry name" value="NA_ALANINE_SYMP"/>
    <property type="match status" value="1"/>
</dbReference>
<comment type="similarity">
    <text evidence="2 8">Belongs to the alanine or glycine:cation symporter (AGCS) (TC 2.A.25) family.</text>
</comment>
<evidence type="ECO:0000256" key="9">
    <source>
        <dbReference type="SAM" id="MobiDB-lite"/>
    </source>
</evidence>
<feature type="transmembrane region" description="Helical" evidence="8">
    <location>
        <begin position="251"/>
        <end position="274"/>
    </location>
</feature>
<feature type="transmembrane region" description="Helical" evidence="8">
    <location>
        <begin position="26"/>
        <end position="49"/>
    </location>
</feature>
<dbReference type="KEGG" id="flh:EJ997_03240"/>
<evidence type="ECO:0000256" key="2">
    <source>
        <dbReference type="ARBA" id="ARBA00009261"/>
    </source>
</evidence>
<feature type="transmembrane region" description="Helical" evidence="8">
    <location>
        <begin position="428"/>
        <end position="447"/>
    </location>
</feature>
<dbReference type="PANTHER" id="PTHR30330">
    <property type="entry name" value="AGSS FAMILY TRANSPORTER, SODIUM-ALANINE"/>
    <property type="match status" value="1"/>
</dbReference>
<dbReference type="NCBIfam" id="TIGR00835">
    <property type="entry name" value="agcS"/>
    <property type="match status" value="1"/>
</dbReference>
<comment type="subcellular location">
    <subcellularLocation>
        <location evidence="1 8">Cell membrane</location>
        <topology evidence="1 8">Multi-pass membrane protein</topology>
    </subcellularLocation>
</comment>
<evidence type="ECO:0000256" key="5">
    <source>
        <dbReference type="ARBA" id="ARBA00022692"/>
    </source>
</evidence>
<sequence>MKQFEDWLNGVTDPITAWLTTVNDWVYSWIVIIALVGTGIFLTFVTKGVQFRHVRTMFQHLKRSRQGAKGGITSFQAFAIGMATRIGIGNITGVALAMILGGPGALFWMWVVAFFGMATAFSEATLAQLFKQRHPDGTFRGGPATYILHGTKSPFLAKLFAAFMVFCMVVAMPMVQANSISGVLQSSHNVPLWISGAIIAIAAATVLIGGVRGIAKATEIISPVMALVYIVTALAIIVLNLDALPDFFSAVFRSAFGLDEALAGTAGGIFAAILNGTRRGLFSNEAGMGTNPNAAATATVDHPVSQGLIQALGVFLDTVIVSTATGFIILTSGVVDLSGLDSTASSYLTSQAVMGSLGTWMAWPFSIMIFFFAFSSILGAYAYADANMVFLGWTSKIWERGAQALAVLSSGVGAILAVPFVWTLMDSAMAFVTVLNLIGVLALTRWITGALKDFDEQHKQGNEPVFNEDTADLPSRLPTNGWVLTE</sequence>
<dbReference type="PRINTS" id="PR00175">
    <property type="entry name" value="NAALASMPORT"/>
</dbReference>
<dbReference type="InterPro" id="IPR001463">
    <property type="entry name" value="Na/Ala_symport"/>
</dbReference>
<keyword evidence="8" id="KW-0769">Symport</keyword>
<feature type="transmembrane region" description="Helical" evidence="8">
    <location>
        <begin position="404"/>
        <end position="422"/>
    </location>
</feature>
<evidence type="ECO:0000256" key="7">
    <source>
        <dbReference type="ARBA" id="ARBA00023136"/>
    </source>
</evidence>
<evidence type="ECO:0000256" key="4">
    <source>
        <dbReference type="ARBA" id="ARBA00022475"/>
    </source>
</evidence>
<accession>A0A3S9PVV9</accession>
<dbReference type="RefSeq" id="WP_126703309.1">
    <property type="nucleotide sequence ID" value="NZ_CP034593.1"/>
</dbReference>
<evidence type="ECO:0000256" key="8">
    <source>
        <dbReference type="RuleBase" id="RU363064"/>
    </source>
</evidence>
<evidence type="ECO:0000313" key="11">
    <source>
        <dbReference type="Proteomes" id="UP000280344"/>
    </source>
</evidence>
<evidence type="ECO:0000256" key="3">
    <source>
        <dbReference type="ARBA" id="ARBA00022448"/>
    </source>
</evidence>
<dbReference type="OrthoDB" id="9806926at2"/>
<evidence type="ECO:0000313" key="10">
    <source>
        <dbReference type="EMBL" id="AZQ76501.1"/>
    </source>
</evidence>
<feature type="transmembrane region" description="Helical" evidence="8">
    <location>
        <begin position="314"/>
        <end position="340"/>
    </location>
</feature>
<dbReference type="GO" id="GO:0005283">
    <property type="term" value="F:amino acid:sodium symporter activity"/>
    <property type="evidence" value="ECO:0007669"/>
    <property type="project" value="InterPro"/>
</dbReference>
<feature type="region of interest" description="Disordered" evidence="9">
    <location>
        <begin position="462"/>
        <end position="486"/>
    </location>
</feature>
<feature type="transmembrane region" description="Helical" evidence="8">
    <location>
        <begin position="70"/>
        <end position="101"/>
    </location>
</feature>